<dbReference type="AlphaFoldDB" id="A0A3A8PRR5"/>
<comment type="caution">
    <text evidence="1">The sequence shown here is derived from an EMBL/GenBank/DDBJ whole genome shotgun (WGS) entry which is preliminary data.</text>
</comment>
<keyword evidence="2" id="KW-1185">Reference proteome</keyword>
<evidence type="ECO:0000313" key="2">
    <source>
        <dbReference type="Proteomes" id="UP000272888"/>
    </source>
</evidence>
<reference evidence="2" key="1">
    <citation type="submission" date="2018-09" db="EMBL/GenBank/DDBJ databases">
        <authorList>
            <person name="Livingstone P.G."/>
            <person name="Whitworth D.E."/>
        </authorList>
    </citation>
    <scope>NUCLEOTIDE SEQUENCE [LARGE SCALE GENOMIC DNA]</scope>
    <source>
        <strain evidence="2">CA051B</strain>
    </source>
</reference>
<name>A0A3A8PRR5_9BACT</name>
<dbReference type="EMBL" id="RAWB01000150">
    <property type="protein sequence ID" value="RKH58708.1"/>
    <property type="molecule type" value="Genomic_DNA"/>
</dbReference>
<proteinExistence type="predicted"/>
<gene>
    <name evidence="1" type="ORF">D7V93_16355</name>
</gene>
<dbReference type="Proteomes" id="UP000272888">
    <property type="component" value="Unassembled WGS sequence"/>
</dbReference>
<organism evidence="1 2">
    <name type="scientific">Corallococcus llansteffanensis</name>
    <dbReference type="NCBI Taxonomy" id="2316731"/>
    <lineage>
        <taxon>Bacteria</taxon>
        <taxon>Pseudomonadati</taxon>
        <taxon>Myxococcota</taxon>
        <taxon>Myxococcia</taxon>
        <taxon>Myxococcales</taxon>
        <taxon>Cystobacterineae</taxon>
        <taxon>Myxococcaceae</taxon>
        <taxon>Corallococcus</taxon>
    </lineage>
</organism>
<protein>
    <submittedName>
        <fullName evidence="1">Uncharacterized protein</fullName>
    </submittedName>
</protein>
<evidence type="ECO:0000313" key="1">
    <source>
        <dbReference type="EMBL" id="RKH58708.1"/>
    </source>
</evidence>
<sequence>MEPVMAGTAMAQVVRAWGVDWIASPGPGSGTSSPWQPGRDVRTSVLARKVLRTALKTFTVTPRESCEGRTTHPEE</sequence>
<accession>A0A3A8PRR5</accession>